<evidence type="ECO:0000256" key="5">
    <source>
        <dbReference type="ARBA" id="ARBA00023040"/>
    </source>
</evidence>
<dbReference type="EMBL" id="PZQS01000005">
    <property type="protein sequence ID" value="PVD31031.1"/>
    <property type="molecule type" value="Genomic_DNA"/>
</dbReference>
<comment type="caution">
    <text evidence="12">The sequence shown here is derived from an EMBL/GenBank/DDBJ whole genome shotgun (WGS) entry which is preliminary data.</text>
</comment>
<name>A0A2T7PC93_POMCA</name>
<feature type="transmembrane region" description="Helical" evidence="10">
    <location>
        <begin position="650"/>
        <end position="674"/>
    </location>
</feature>
<evidence type="ECO:0000259" key="11">
    <source>
        <dbReference type="PROSITE" id="PS50262"/>
    </source>
</evidence>
<reference evidence="12 13" key="1">
    <citation type="submission" date="2018-04" db="EMBL/GenBank/DDBJ databases">
        <title>The genome of golden apple snail Pomacea canaliculata provides insight into stress tolerance and invasive adaptation.</title>
        <authorList>
            <person name="Liu C."/>
            <person name="Liu B."/>
            <person name="Ren Y."/>
            <person name="Zhang Y."/>
            <person name="Wang H."/>
            <person name="Li S."/>
            <person name="Jiang F."/>
            <person name="Yin L."/>
            <person name="Zhang G."/>
            <person name="Qian W."/>
            <person name="Fan W."/>
        </authorList>
    </citation>
    <scope>NUCLEOTIDE SEQUENCE [LARGE SCALE GENOMIC DNA]</scope>
    <source>
        <strain evidence="12">SZHN2017</strain>
        <tissue evidence="12">Muscle</tissue>
    </source>
</reference>
<protein>
    <recommendedName>
        <fullName evidence="11">G-protein coupled receptors family 1 profile domain-containing protein</fullName>
    </recommendedName>
</protein>
<evidence type="ECO:0000256" key="1">
    <source>
        <dbReference type="ARBA" id="ARBA00004651"/>
    </source>
</evidence>
<feature type="transmembrane region" description="Helical" evidence="10">
    <location>
        <begin position="12"/>
        <end position="33"/>
    </location>
</feature>
<dbReference type="Pfam" id="PF00001">
    <property type="entry name" value="7tm_1"/>
    <property type="match status" value="2"/>
</dbReference>
<dbReference type="SUPFAM" id="SSF81321">
    <property type="entry name" value="Family A G protein-coupled receptor-like"/>
    <property type="match status" value="3"/>
</dbReference>
<dbReference type="InterPro" id="IPR000276">
    <property type="entry name" value="GPCR_Rhodpsn"/>
</dbReference>
<feature type="transmembrane region" description="Helical" evidence="10">
    <location>
        <begin position="383"/>
        <end position="403"/>
    </location>
</feature>
<dbReference type="GO" id="GO:0004930">
    <property type="term" value="F:G protein-coupled receptor activity"/>
    <property type="evidence" value="ECO:0007669"/>
    <property type="project" value="UniProtKB-KW"/>
</dbReference>
<dbReference type="PRINTS" id="PR00237">
    <property type="entry name" value="GPCRRHODOPSN"/>
</dbReference>
<dbReference type="PROSITE" id="PS50262">
    <property type="entry name" value="G_PROTEIN_RECEP_F1_2"/>
    <property type="match status" value="2"/>
</dbReference>
<feature type="domain" description="G-protein coupled receptors family 1 profile" evidence="11">
    <location>
        <begin position="302"/>
        <end position="446"/>
    </location>
</feature>
<feature type="domain" description="G-protein coupled receptors family 1 profile" evidence="11">
    <location>
        <begin position="665"/>
        <end position="778"/>
    </location>
</feature>
<keyword evidence="8" id="KW-0807">Transducer</keyword>
<sequence length="778" mass="85062">METRLDNTFIAAAFMLLSLVTITVNLLTVTVVLRTPQLRHGDQWLANLYILSLAVADTLSVMTCACYLRIACVVRSQQRRIRASGHVTAARTKEASELTSARTPANQVKASTKSTYFVSAAEVQPPLQAEERGHVTLGPDAELHRGDSPVPQSCVLMLSTDIEAGASLQTPSDPAVVSTPVVVLHPTVSSDAASASLKTQTKQRHNKSSLSSQNTRKTVSVHAFVAVNTLFCGSWIPFVIFSMFFDRGTDTDERVSGVLLLMIYFNSAVNFAIYGVNNPEYRNAFKKCFSDLSHFWCRRVIVASISAAASNCTLGTMALDRFCYIVYPFWYERFVSERTTKIYILVIWCASVVSACWASLTRNNFATTECKPVTVVMVYDTKIILTALLLFQSTMASVCYLRIACVVRTQQRRVRATVPTPANHSFRDNHVIQAESSISDKDEVVKPEASACKSSPKSLVPDAQVDLFSSKNVVLELQLADFQCQENNGDDLQAGETCSNSSQVALNSDSVLLPSDQVVAQTEKVAISLATDKTGELKGSSLDSMICSNAAGPQTEPAHPVNTGPSLVHHCIADRTVSRRIPEKDSNVQKPQSVAAARGEGNFKDLQQDHPLDNGKVFSTDCHRRCTVRTVTNPEPLLTSSMATILDKTLIAAVLLMIGLLVIAVNLLTIVVVLRTPQLRHSDQWQANMYVLSLAVADLLVGAALVWMACLFIPEARAIIDSSYVLCMSGVFVYTVFITVSHVTLLAIALDRLCYIVYPFFYGRFLFVALSSSCTAAL</sequence>
<dbReference type="Proteomes" id="UP000245119">
    <property type="component" value="Linkage Group LG5"/>
</dbReference>
<feature type="transmembrane region" description="Helical" evidence="10">
    <location>
        <begin position="45"/>
        <end position="70"/>
    </location>
</feature>
<keyword evidence="5" id="KW-0297">G-protein coupled receptor</keyword>
<dbReference type="InterPro" id="IPR017452">
    <property type="entry name" value="GPCR_Rhodpsn_7TM"/>
</dbReference>
<feature type="transmembrane region" description="Helical" evidence="10">
    <location>
        <begin position="221"/>
        <end position="245"/>
    </location>
</feature>
<evidence type="ECO:0000313" key="13">
    <source>
        <dbReference type="Proteomes" id="UP000245119"/>
    </source>
</evidence>
<evidence type="ECO:0000256" key="4">
    <source>
        <dbReference type="ARBA" id="ARBA00022989"/>
    </source>
</evidence>
<dbReference type="InterPro" id="IPR050569">
    <property type="entry name" value="TAAR"/>
</dbReference>
<feature type="transmembrane region" description="Helical" evidence="10">
    <location>
        <begin position="689"/>
        <end position="713"/>
    </location>
</feature>
<keyword evidence="2" id="KW-1003">Cell membrane</keyword>
<evidence type="ECO:0000256" key="3">
    <source>
        <dbReference type="ARBA" id="ARBA00022692"/>
    </source>
</evidence>
<keyword evidence="7" id="KW-0675">Receptor</keyword>
<dbReference type="AlphaFoldDB" id="A0A2T7PC93"/>
<keyword evidence="13" id="KW-1185">Reference proteome</keyword>
<feature type="transmembrane region" description="Helical" evidence="10">
    <location>
        <begin position="342"/>
        <end position="360"/>
    </location>
</feature>
<evidence type="ECO:0000256" key="8">
    <source>
        <dbReference type="ARBA" id="ARBA00023224"/>
    </source>
</evidence>
<keyword evidence="3 10" id="KW-0812">Transmembrane</keyword>
<dbReference type="Gene3D" id="1.20.1070.10">
    <property type="entry name" value="Rhodopsin 7-helix transmembrane proteins"/>
    <property type="match status" value="4"/>
</dbReference>
<evidence type="ECO:0000313" key="12">
    <source>
        <dbReference type="EMBL" id="PVD31031.1"/>
    </source>
</evidence>
<feature type="transmembrane region" description="Helical" evidence="10">
    <location>
        <begin position="257"/>
        <end position="277"/>
    </location>
</feature>
<evidence type="ECO:0000256" key="7">
    <source>
        <dbReference type="ARBA" id="ARBA00023170"/>
    </source>
</evidence>
<dbReference type="GO" id="GO:0005886">
    <property type="term" value="C:plasma membrane"/>
    <property type="evidence" value="ECO:0007669"/>
    <property type="project" value="UniProtKB-SubCell"/>
</dbReference>
<proteinExistence type="predicted"/>
<dbReference type="CDD" id="cd00637">
    <property type="entry name" value="7tm_classA_rhodopsin-like"/>
    <property type="match status" value="3"/>
</dbReference>
<feature type="region of interest" description="Disordered" evidence="9">
    <location>
        <begin position="193"/>
        <end position="213"/>
    </location>
</feature>
<evidence type="ECO:0000256" key="6">
    <source>
        <dbReference type="ARBA" id="ARBA00023136"/>
    </source>
</evidence>
<feature type="transmembrane region" description="Helical" evidence="10">
    <location>
        <begin position="725"/>
        <end position="750"/>
    </location>
</feature>
<feature type="transmembrane region" description="Helical" evidence="10">
    <location>
        <begin position="756"/>
        <end position="777"/>
    </location>
</feature>
<evidence type="ECO:0000256" key="2">
    <source>
        <dbReference type="ARBA" id="ARBA00022475"/>
    </source>
</evidence>
<comment type="subcellular location">
    <subcellularLocation>
        <location evidence="1">Cell membrane</location>
        <topology evidence="1">Multi-pass membrane protein</topology>
    </subcellularLocation>
</comment>
<evidence type="ECO:0000256" key="9">
    <source>
        <dbReference type="SAM" id="MobiDB-lite"/>
    </source>
</evidence>
<gene>
    <name evidence="12" type="ORF">C0Q70_10308</name>
</gene>
<feature type="region of interest" description="Disordered" evidence="9">
    <location>
        <begin position="583"/>
        <end position="606"/>
    </location>
</feature>
<dbReference type="PANTHER" id="PTHR24249">
    <property type="entry name" value="HISTAMINE RECEPTOR-RELATED G-PROTEIN COUPLED RECEPTOR"/>
    <property type="match status" value="1"/>
</dbReference>
<keyword evidence="4 10" id="KW-1133">Transmembrane helix</keyword>
<keyword evidence="6 10" id="KW-0472">Membrane</keyword>
<accession>A0A2T7PC93</accession>
<organism evidence="12 13">
    <name type="scientific">Pomacea canaliculata</name>
    <name type="common">Golden apple snail</name>
    <dbReference type="NCBI Taxonomy" id="400727"/>
    <lineage>
        <taxon>Eukaryota</taxon>
        <taxon>Metazoa</taxon>
        <taxon>Spiralia</taxon>
        <taxon>Lophotrochozoa</taxon>
        <taxon>Mollusca</taxon>
        <taxon>Gastropoda</taxon>
        <taxon>Caenogastropoda</taxon>
        <taxon>Architaenioglossa</taxon>
        <taxon>Ampullarioidea</taxon>
        <taxon>Ampullariidae</taxon>
        <taxon>Pomacea</taxon>
    </lineage>
</organism>
<evidence type="ECO:0000256" key="10">
    <source>
        <dbReference type="SAM" id="Phobius"/>
    </source>
</evidence>